<dbReference type="RefSeq" id="WP_185038523.1">
    <property type="nucleotide sequence ID" value="NZ_BAABFG010000005.1"/>
</dbReference>
<organism evidence="3 4">
    <name type="scientific">Actinoplanes octamycinicus</name>
    <dbReference type="NCBI Taxonomy" id="135948"/>
    <lineage>
        <taxon>Bacteria</taxon>
        <taxon>Bacillati</taxon>
        <taxon>Actinomycetota</taxon>
        <taxon>Actinomycetes</taxon>
        <taxon>Micromonosporales</taxon>
        <taxon>Micromonosporaceae</taxon>
        <taxon>Actinoplanes</taxon>
    </lineage>
</organism>
<evidence type="ECO:0000256" key="2">
    <source>
        <dbReference type="SAM" id="Phobius"/>
    </source>
</evidence>
<feature type="compositionally biased region" description="Low complexity" evidence="1">
    <location>
        <begin position="394"/>
        <end position="418"/>
    </location>
</feature>
<name>A0A7W7M607_9ACTN</name>
<feature type="transmembrane region" description="Helical" evidence="2">
    <location>
        <begin position="150"/>
        <end position="175"/>
    </location>
</feature>
<feature type="region of interest" description="Disordered" evidence="1">
    <location>
        <begin position="1"/>
        <end position="20"/>
    </location>
</feature>
<dbReference type="Proteomes" id="UP000546162">
    <property type="component" value="Unassembled WGS sequence"/>
</dbReference>
<evidence type="ECO:0000256" key="1">
    <source>
        <dbReference type="SAM" id="MobiDB-lite"/>
    </source>
</evidence>
<sequence length="519" mass="49535">MSYAAQPPVTAPPPHTGARPPAVTTASALLWLMGAAGLGYAIATVAVAASAVSRFRDAASGAEADNFVSVIWLDAALAAVLSILAFALFVVLGLALRRGSRVARITALVVCGLGVLGGLGSLTTVLVQRSGDPVPGSIGDALGSAYPEGWIGLNVVVCALQVLGYLAVGAMLLTAPRTFFGYAPRPAPTGHPFPGHQPAFPGQQPTFPGQHPGFPGQQSGFPGQHPGFPGQQSGFPGQQSGFPGQPSAFPGQPSAFPDQSSQPAGQPTAFPGQPAAFPGQPPSFPGQPSAATGQPSSFGSPVAPAAPGPYGTPHGAPTHSPYGTPYPGVPGGSPAAAPSPYGPAGQSSPYAPPGSPAVSGSGSAAGGVAPAVSGSGSAAGGVAPAGNGSGLAAGGVAPAVSGSGSAVSGSGSAVSGSGSAAGGSAADGGGAGAGGAVGLPTEGAVDGPPAGSPNVPEGSSGWDERSSGGVTHGSGHETGSQSATQSGGGHSGLVPRSGDPVVNRPAPGSDDEYWRRPSE</sequence>
<comment type="caution">
    <text evidence="3">The sequence shown here is derived from an EMBL/GenBank/DDBJ whole genome shotgun (WGS) entry which is preliminary data.</text>
</comment>
<feature type="transmembrane region" description="Helical" evidence="2">
    <location>
        <begin position="29"/>
        <end position="51"/>
    </location>
</feature>
<feature type="region of interest" description="Disordered" evidence="1">
    <location>
        <begin position="188"/>
        <end position="519"/>
    </location>
</feature>
<feature type="compositionally biased region" description="Low complexity" evidence="1">
    <location>
        <begin position="197"/>
        <end position="247"/>
    </location>
</feature>
<keyword evidence="2" id="KW-1133">Transmembrane helix</keyword>
<gene>
    <name evidence="3" type="ORF">BJY16_001684</name>
</gene>
<feature type="transmembrane region" description="Helical" evidence="2">
    <location>
        <begin position="71"/>
        <end position="95"/>
    </location>
</feature>
<keyword evidence="2" id="KW-0812">Transmembrane</keyword>
<feature type="transmembrane region" description="Helical" evidence="2">
    <location>
        <begin position="107"/>
        <end position="127"/>
    </location>
</feature>
<keyword evidence="2" id="KW-0472">Membrane</keyword>
<feature type="compositionally biased region" description="Low complexity" evidence="1">
    <location>
        <begin position="320"/>
        <end position="349"/>
    </location>
</feature>
<evidence type="ECO:0000313" key="4">
    <source>
        <dbReference type="Proteomes" id="UP000546162"/>
    </source>
</evidence>
<feature type="compositionally biased region" description="Low complexity" evidence="1">
    <location>
        <begin position="356"/>
        <end position="386"/>
    </location>
</feature>
<evidence type="ECO:0000313" key="3">
    <source>
        <dbReference type="EMBL" id="MBB4738225.1"/>
    </source>
</evidence>
<reference evidence="3 4" key="1">
    <citation type="submission" date="2020-08" db="EMBL/GenBank/DDBJ databases">
        <title>Sequencing the genomes of 1000 actinobacteria strains.</title>
        <authorList>
            <person name="Klenk H.-P."/>
        </authorList>
    </citation>
    <scope>NUCLEOTIDE SEQUENCE [LARGE SCALE GENOMIC DNA]</scope>
    <source>
        <strain evidence="3 4">DSM 45809</strain>
    </source>
</reference>
<dbReference type="AlphaFoldDB" id="A0A7W7M607"/>
<accession>A0A7W7M607</accession>
<proteinExistence type="predicted"/>
<keyword evidence="4" id="KW-1185">Reference proteome</keyword>
<protein>
    <submittedName>
        <fullName evidence="3">Uncharacterized protein</fullName>
    </submittedName>
</protein>
<dbReference type="EMBL" id="JACHNB010000001">
    <property type="protein sequence ID" value="MBB4738225.1"/>
    <property type="molecule type" value="Genomic_DNA"/>
</dbReference>
<feature type="compositionally biased region" description="Gly residues" evidence="1">
    <location>
        <begin position="419"/>
        <end position="437"/>
    </location>
</feature>
<feature type="compositionally biased region" description="Low complexity" evidence="1">
    <location>
        <begin position="262"/>
        <end position="278"/>
    </location>
</feature>